<feature type="compositionally biased region" description="Low complexity" evidence="6">
    <location>
        <begin position="2809"/>
        <end position="2837"/>
    </location>
</feature>
<feature type="region of interest" description="Disordered" evidence="6">
    <location>
        <begin position="700"/>
        <end position="746"/>
    </location>
</feature>
<feature type="compositionally biased region" description="Polar residues" evidence="6">
    <location>
        <begin position="2468"/>
        <end position="2477"/>
    </location>
</feature>
<organism evidence="7 8">
    <name type="scientific">Leishmania donovani</name>
    <dbReference type="NCBI Taxonomy" id="5661"/>
    <lineage>
        <taxon>Eukaryota</taxon>
        <taxon>Discoba</taxon>
        <taxon>Euglenozoa</taxon>
        <taxon>Kinetoplastea</taxon>
        <taxon>Metakinetoplastina</taxon>
        <taxon>Trypanosomatida</taxon>
        <taxon>Trypanosomatidae</taxon>
        <taxon>Leishmaniinae</taxon>
        <taxon>Leishmania</taxon>
    </lineage>
</organism>
<dbReference type="PANTHER" id="PTHR17616:SF8">
    <property type="entry name" value="TRANSCRIPTIONAL COACTIVATOR YORKIE"/>
    <property type="match status" value="1"/>
</dbReference>
<feature type="compositionally biased region" description="Low complexity" evidence="6">
    <location>
        <begin position="1627"/>
        <end position="1641"/>
    </location>
</feature>
<dbReference type="GO" id="GO:0005737">
    <property type="term" value="C:cytoplasm"/>
    <property type="evidence" value="ECO:0007669"/>
    <property type="project" value="UniProtKB-SubCell"/>
</dbReference>
<feature type="compositionally biased region" description="Polar residues" evidence="6">
    <location>
        <begin position="3362"/>
        <end position="3380"/>
    </location>
</feature>
<feature type="coiled-coil region" evidence="5">
    <location>
        <begin position="3163"/>
        <end position="3197"/>
    </location>
</feature>
<dbReference type="GO" id="GO:0003713">
    <property type="term" value="F:transcription coactivator activity"/>
    <property type="evidence" value="ECO:0007669"/>
    <property type="project" value="TreeGrafter"/>
</dbReference>
<feature type="region of interest" description="Disordered" evidence="6">
    <location>
        <begin position="962"/>
        <end position="982"/>
    </location>
</feature>
<dbReference type="VEuPathDB" id="TriTrypDB:LdBPK_301140.1"/>
<dbReference type="VEuPathDB" id="TriTrypDB:LdBPK_301150.1"/>
<protein>
    <submittedName>
        <fullName evidence="7">IQ calmodulin-binding motif family protein</fullName>
    </submittedName>
</protein>
<feature type="compositionally biased region" description="Low complexity" evidence="6">
    <location>
        <begin position="2486"/>
        <end position="2497"/>
    </location>
</feature>
<evidence type="ECO:0000313" key="8">
    <source>
        <dbReference type="Proteomes" id="UP000318821"/>
    </source>
</evidence>
<feature type="region of interest" description="Disordered" evidence="6">
    <location>
        <begin position="541"/>
        <end position="569"/>
    </location>
</feature>
<dbReference type="InterPro" id="IPR051583">
    <property type="entry name" value="YAP1"/>
</dbReference>
<dbReference type="Pfam" id="PF00612">
    <property type="entry name" value="IQ"/>
    <property type="match status" value="1"/>
</dbReference>
<evidence type="ECO:0000256" key="5">
    <source>
        <dbReference type="SAM" id="Coils"/>
    </source>
</evidence>
<feature type="compositionally biased region" description="Polar residues" evidence="6">
    <location>
        <begin position="846"/>
        <end position="856"/>
    </location>
</feature>
<sequence length="3524" mass="366427">MLGVAPLVGPSAGTADVQQLADIRATGDSCRDAVVSERTRGEQAFPRGHTHVGARGECQAALKFSAMTCSRDNDTAIKRALAHNTTAEPLTNARTASWTAHSAAQRESADVEARMKAITAAMTSSPLPLLTHVLTSVPSAIACVSSATPVTSAACASVGTDTAASRVPRTSPSSPPVASSDDATPWSMTLHTDAARGSAAEAYWVPYDVYLALSAPLLRERALQDFVATLCCPMTPSAEGQPQLVKIDSVFFFLLHGNAVAPLIASAPAVVAPVSTFQSPMQSSSSLHWSEHGSRNSKAELIAFPLFCVLGAKLCTVSRRTRSICSIHTPEAPIAARLATHPNQRGGYGSHSRHGSDRADLTYPAVQQDLAAKPCSGTEASLPRHDGGRDHVLLLFAEQLISGLPGFPVALLYTTSPTGAVVSAPPAEASAFWDSWHKTPRAVRRSVAYEHIWSVVTLPRLVAMLQRWGVAPAPARASVVGPPQHIVDSSSSDGAAWESLSSDAGVVPHRGMSTPAMRGAEVAVRAPATPLERRGRVTAGEFGTCGVTTPRSQDELLSSGEKGDAGDPVHPYNALGAPGSVNTGPEDNRGLYGQAHLYYTSSSPPPPAASSVKTTAGSVLFVRSAVSGRPLTESSTPLFNTRRFRYPDVLHPPLRLRLQTSSFLERANGPVRVTRGAAMLPTPRCSGAPKRVTAVPTDARYSDSGALAHPYEVPASDTTRQSGNRHRRRHSGTGSRLIHQDDHRRGTNVRDAPAELVHASGDVEQLGDARQVSARRSSVDGLTDRGRVSSHAAAPALTPTPPTRNGSGCCLGARQRTEHVNRYMQVLMSAAALRRASPSPTATDDFPQQQQNTAHRYSTGDHLAAAAGATPLCVASSSSGTGSNTKGSLNRSRESGDRGEAMPRRAPVPPPPLQQHQLHLHRSPHANILLCHQSSMSTQSSFTSSSLTGGAVSVALSDHAASVTAEHENKQLGDDGNTDRRAGAVAAPSTFAGDSKIPSMTTSSEGSLASVADAAGTLPTAQVSLHPEAASLWSVKNARTHNAARNGIEDSLSKRLTRSPLRSIFTGLRALLQLATPPSSMQARGFPHRDAKPAGPQLSPCSPEDRAVRPCVHAPPELSSPLLTYSSHPTLYAAADVAASPPPSDVLSPPGQHSLTLRASCERSASCLVTASSEENLSPPLRHNRGSVVNHFAVAGASARPWALPTSGFSAINGCTAKVRPLSANESDHGAECRLVSEPAISVDLQLHAAAREHAANAQAVTAPGAVRHDGATAVAASTAAPPVSPGCQPCAASLHLSRRLADALVDSTLHEGGGWPSFLPLSLLGPTLAVATQFPGDTGGFRAAVPTLANSESGLLSWWIETAALLMNLLACVVQAVGRGYVARRDLRRLFRRPSSSPTERAAVSMTIAAAAPAVTRSPHHTLVTRDLSLSSSPTASASASPVPPIVHHHGVATLAATAAFSADHFPGSHRPSASTQMASSSRVLAMQPPQGCPPPPQTAFSTSLTFSINATVAEASTTPSDVHVSARDVSLVATTTPKSSLQRHNAASQTSPKSNKIPTFSSFATDATHSSPKNLSSFSGVRLKQPTRSLDTASQKKVPAPPLRHLFAMCGLQSSSTSEDSGTWAPAPSVEAAASPAASSDEDDAAAAAANASACPSIDAATLLLAISKYTISTTPDVVPQGRSSDASRGHELPSPSTHGDNNAGGEPSGGAAAPACLVAGEPLGLLAQPSLLRLATSLKLQSSTEDADTTAFRESTAEWMGMMQRQLAVTPSCTVPFLDQAVAKGPPASTLGSSNSQGPISPDGVRSSSCRLSSSADEYAAPMVAESLLQLQRIGRGCLIRRRCELSYRERQEKALDLLHKRACQHTPVLSTCATSMEEDGIADGFGGGSTAGGAAAALSGITGLRSASSSYQTSDRTRLTGSLPQSTPSLPGASRPLVTLMAGQRRLSPVNGRHFTDLAHPASLLSQAEPNLSGSEGVVGIVGDSAQLADDRSTAVTFRGKTNTMAVPSDSGKYIASPAFVSSKRRPSVLFTDAPPHMPSSGSLSEPRGAAAGGTEDGTAAASGSVQEAGATQAHRGSLPSSAPPPAAVKAADTDRGDDDAAVESPLVPSPTVVLPSSSAAVPVETNDSARKAQPPTGRAPSPPRPSLLSPPSLRVPFSRDSYLSSANPVTMKTPVSAAAAVVPVTSAVGTSISATMSDSSSRQASRSEGAYSMRSPYRSPSSPFTVQGSPHTDMVGAAVDSNDASCCPLPRRRFLIAVPRAELSPMEGSIVATSGRSARSLNSINSLPFNCSTTANTTSVTAQIFSTSLPEGMTPELWVLDGVEEAAMSSSGGAEPACFVAAAQVLGREAAPPLMSKALLLLQRIGRGYLCRRHQHFLFMVSISWTEIALMRRVALGFLARRRTGLDFFVHREANRQMAYWELRHRSAVLMQSVVRGFNARQRERFGADFMLPAAVLLKEQSPHSSTTNGSSRHAHNKSSAATALATGATNAVSSGVTRTSPPLLVSSSGTGGVSGGSSPHTGCVRWCMNVALQSFTGEPWAVMLQPAAEDDFVLNGSFHGSPADSSITPPSLTLLHPACTTTSAAANSICQQSLQGKGPSNGTPHGSGSSGNSPVHSPMGTRMSSSMLRSGLQLVAIDYSNPQPQYPGGPVLDAAAFSYDPLSEESAALHQCVSAVNSPPVTYGVDDLLGRITNVEFIAAGGSPEEAAAGAPMHYRLASSLEPMLNATLNPAITAVVDHCLSSIVLVYGATQEMKQMGLIGTPEECGLLPHGIRTLMERLLDRKEHQLSKAASLNCTAKPTGDRAAAASDSVGSDASPSAPPRAAGSVSPPFGGGDDAVSDSDHTEAVHSRSATSHTHSFVFPSIGSRHHRFVRMEATFIAFDSTSVVDLLDLSNKHAELVLKLAPPPTPSAFEEMTCDVSAAASTSPTTDSFVLNAQAMPVENANDALSALDIGLDNLTRALELPLLQSESGSSLLFSLTTFTDTCRCATMHMLCLAEDPAAQAWLVSTVQARSQAIPLGEEQSWASIQNTPMPPPLHHHAATMLVPALCFGNMFTSVLICVYNSITALSRLNRDLTLGPGDKDFLMSRLQQEMHGGSPSATGSTGTTQQPAACAGRLPALGAPASGADSLDIGIIVVDTMCRPRVLIHSRNPQFALQYDEQEEVLRAKRRELEEARVELQRKAKAAAVLGEAAGEAQDAGPASVPDTAKPREAVQPIVDRAAPTQAVDLAHSSPTPAKGVVGLDDVDDEEISALCHRNSVKIEDFMFEDDSDEGGEDDEASGTEQISTPESAFKAGGVAISQSCTASSAEARFYANVLQEQAAGVGEVSASSTVSSTDTSVAVSPVIKSAAAPGSSSNIAAAASDEQSSSVISDAPHGGTTMAATPPEVQDLESLVDEFTAFYRRAFELQQRVAELEAELKRPKSTARSSSPLSLPVAAEASDAGVHELVQQMLKAVELSPSAEVRAALTPMLTNSASTAPATATASVVLQAFHEALRIAAQTNRAGGRANAAPKQ</sequence>
<evidence type="ECO:0000256" key="6">
    <source>
        <dbReference type="SAM" id="MobiDB-lite"/>
    </source>
</evidence>
<feature type="region of interest" description="Disordered" evidence="6">
    <location>
        <begin position="1616"/>
        <end position="1641"/>
    </location>
</feature>
<evidence type="ECO:0000256" key="1">
    <source>
        <dbReference type="ARBA" id="ARBA00004123"/>
    </source>
</evidence>
<feature type="region of interest" description="Disordered" evidence="6">
    <location>
        <begin position="1788"/>
        <end position="1812"/>
    </location>
</feature>
<evidence type="ECO:0000256" key="2">
    <source>
        <dbReference type="ARBA" id="ARBA00004496"/>
    </source>
</evidence>
<dbReference type="PANTHER" id="PTHR17616">
    <property type="entry name" value="YES-ASSOCIATED PROTEIN YAP1 FAMILY MEMBER"/>
    <property type="match status" value="1"/>
</dbReference>
<feature type="region of interest" description="Disordered" evidence="6">
    <location>
        <begin position="2034"/>
        <end position="2158"/>
    </location>
</feature>
<feature type="compositionally biased region" description="Polar residues" evidence="6">
    <location>
        <begin position="1588"/>
        <end position="1597"/>
    </location>
</feature>
<feature type="compositionally biased region" description="Polar residues" evidence="6">
    <location>
        <begin position="1677"/>
        <end position="1687"/>
    </location>
</feature>
<dbReference type="EMBL" id="RHLD01000008">
    <property type="protein sequence ID" value="TPP43399.1"/>
    <property type="molecule type" value="Genomic_DNA"/>
</dbReference>
<feature type="region of interest" description="Disordered" evidence="6">
    <location>
        <begin position="1913"/>
        <end position="1938"/>
    </location>
</feature>
<dbReference type="VEuPathDB" id="TriTrypDB:LDHU3_30.1480"/>
<dbReference type="VEuPathDB" id="TriTrypDB:LdCL_300016600"/>
<feature type="region of interest" description="Disordered" evidence="6">
    <location>
        <begin position="760"/>
        <end position="809"/>
    </location>
</feature>
<feature type="compositionally biased region" description="Polar residues" evidence="6">
    <location>
        <begin position="2599"/>
        <end position="2621"/>
    </location>
</feature>
<feature type="region of interest" description="Disordered" evidence="6">
    <location>
        <begin position="1467"/>
        <end position="1502"/>
    </location>
</feature>
<dbReference type="VEuPathDB" id="TriTrypDB:LdCL_300016700"/>
<dbReference type="Proteomes" id="UP000318821">
    <property type="component" value="Unassembled WGS sequence"/>
</dbReference>
<feature type="compositionally biased region" description="Polar residues" evidence="6">
    <location>
        <begin position="1793"/>
        <end position="1802"/>
    </location>
</feature>
<feature type="region of interest" description="Disordered" evidence="6">
    <location>
        <begin position="1537"/>
        <end position="1600"/>
    </location>
</feature>
<feature type="region of interest" description="Disordered" evidence="6">
    <location>
        <begin position="1079"/>
        <end position="1107"/>
    </location>
</feature>
<dbReference type="PROSITE" id="PS50096">
    <property type="entry name" value="IQ"/>
    <property type="match status" value="2"/>
</dbReference>
<feature type="region of interest" description="Disordered" evidence="6">
    <location>
        <begin position="338"/>
        <end position="357"/>
    </location>
</feature>
<feature type="region of interest" description="Disordered" evidence="6">
    <location>
        <begin position="1677"/>
        <end position="1712"/>
    </location>
</feature>
<evidence type="ECO:0000313" key="7">
    <source>
        <dbReference type="EMBL" id="TPP43399.1"/>
    </source>
</evidence>
<feature type="compositionally biased region" description="Low complexity" evidence="6">
    <location>
        <begin position="2505"/>
        <end position="2514"/>
    </location>
</feature>
<name>A0A504X8H1_LEIDO</name>
<feature type="region of interest" description="Disordered" evidence="6">
    <location>
        <begin position="2599"/>
        <end position="2629"/>
    </location>
</feature>
<dbReference type="VEuPathDB" id="TriTrypDB:LDHU3_30.1470"/>
<keyword evidence="4" id="KW-0539">Nucleus</keyword>
<accession>A0A504X8H1</accession>
<dbReference type="InterPro" id="IPR000048">
    <property type="entry name" value="IQ_motif_EF-hand-BS"/>
</dbReference>
<evidence type="ECO:0000256" key="4">
    <source>
        <dbReference type="ARBA" id="ARBA00023242"/>
    </source>
</evidence>
<dbReference type="GO" id="GO:0035329">
    <property type="term" value="P:hippo signaling"/>
    <property type="evidence" value="ECO:0007669"/>
    <property type="project" value="TreeGrafter"/>
</dbReference>
<dbReference type="SMART" id="SM00015">
    <property type="entry name" value="IQ"/>
    <property type="match status" value="4"/>
</dbReference>
<reference evidence="8" key="1">
    <citation type="submission" date="2019-02" db="EMBL/GenBank/DDBJ databases">
        <title>FDA dAtabase for Regulatory Grade micrObial Sequences (FDA-ARGOS): Supporting development and validation of Infectious Disease Dx tests.</title>
        <authorList>
            <person name="Duncan R."/>
            <person name="Fisher C."/>
            <person name="Tallon L."/>
            <person name="Sadzewicz L."/>
            <person name="Sengamalay N."/>
            <person name="Ott S."/>
            <person name="Godinez A."/>
            <person name="Nagaraj S."/>
            <person name="Vavikolanu K."/>
            <person name="Vyas G."/>
            <person name="Nadendla S."/>
            <person name="Aluvathingal J."/>
            <person name="Sichtig H."/>
        </authorList>
    </citation>
    <scope>NUCLEOTIDE SEQUENCE [LARGE SCALE GENOMIC DNA]</scope>
    <source>
        <strain evidence="8">FDAARGOS_360</strain>
    </source>
</reference>
<feature type="region of interest" description="Disordered" evidence="6">
    <location>
        <begin position="874"/>
        <end position="917"/>
    </location>
</feature>
<evidence type="ECO:0000256" key="3">
    <source>
        <dbReference type="ARBA" id="ARBA00022490"/>
    </source>
</evidence>
<feature type="compositionally biased region" description="Basic and acidic residues" evidence="6">
    <location>
        <begin position="891"/>
        <end position="903"/>
    </location>
</feature>
<feature type="region of interest" description="Disordered" evidence="6">
    <location>
        <begin position="834"/>
        <end position="858"/>
    </location>
</feature>
<feature type="compositionally biased region" description="Basic and acidic residues" evidence="6">
    <location>
        <begin position="965"/>
        <end position="982"/>
    </location>
</feature>
<feature type="compositionally biased region" description="Low complexity" evidence="6">
    <location>
        <begin position="163"/>
        <end position="185"/>
    </location>
</feature>
<feature type="compositionally biased region" description="Low complexity" evidence="6">
    <location>
        <begin position="876"/>
        <end position="888"/>
    </location>
</feature>
<feature type="compositionally biased region" description="Polar residues" evidence="6">
    <location>
        <begin position="1913"/>
        <end position="1933"/>
    </location>
</feature>
<feature type="compositionally biased region" description="Low complexity" evidence="6">
    <location>
        <begin position="2109"/>
        <end position="2128"/>
    </location>
</feature>
<dbReference type="GO" id="GO:0005634">
    <property type="term" value="C:nucleus"/>
    <property type="evidence" value="ECO:0007669"/>
    <property type="project" value="UniProtKB-SubCell"/>
</dbReference>
<feature type="compositionally biased region" description="Polar residues" evidence="6">
    <location>
        <begin position="1537"/>
        <end position="1581"/>
    </location>
</feature>
<feature type="compositionally biased region" description="Polar residues" evidence="6">
    <location>
        <begin position="1473"/>
        <end position="1484"/>
    </location>
</feature>
<feature type="region of interest" description="Disordered" evidence="6">
    <location>
        <begin position="2467"/>
        <end position="2523"/>
    </location>
</feature>
<dbReference type="GO" id="GO:0045944">
    <property type="term" value="P:positive regulation of transcription by RNA polymerase II"/>
    <property type="evidence" value="ECO:0007669"/>
    <property type="project" value="TreeGrafter"/>
</dbReference>
<feature type="region of interest" description="Disordered" evidence="6">
    <location>
        <begin position="2798"/>
        <end position="2859"/>
    </location>
</feature>
<feature type="compositionally biased region" description="Low complexity" evidence="6">
    <location>
        <begin position="2197"/>
        <end position="2228"/>
    </location>
</feature>
<proteinExistence type="predicted"/>
<comment type="caution">
    <text evidence="7">The sequence shown here is derived from an EMBL/GenBank/DDBJ whole genome shotgun (WGS) entry which is preliminary data.</text>
</comment>
<feature type="region of interest" description="Disordered" evidence="6">
    <location>
        <begin position="2197"/>
        <end position="2233"/>
    </location>
</feature>
<comment type="subcellular location">
    <subcellularLocation>
        <location evidence="2">Cytoplasm</location>
    </subcellularLocation>
    <subcellularLocation>
        <location evidence="1">Nucleus</location>
    </subcellularLocation>
</comment>
<keyword evidence="3" id="KW-0963">Cytoplasm</keyword>
<gene>
    <name evidence="7" type="ORF">CGC20_7165</name>
</gene>
<feature type="region of interest" description="Disordered" evidence="6">
    <location>
        <begin position="161"/>
        <end position="185"/>
    </location>
</feature>
<feature type="region of interest" description="Disordered" evidence="6">
    <location>
        <begin position="3362"/>
        <end position="3393"/>
    </location>
</feature>
<keyword evidence="5" id="KW-0175">Coiled coil</keyword>